<organism evidence="2 3">
    <name type="scientific">Tissierella carlieri</name>
    <dbReference type="NCBI Taxonomy" id="689904"/>
    <lineage>
        <taxon>Bacteria</taxon>
        <taxon>Bacillati</taxon>
        <taxon>Bacillota</taxon>
        <taxon>Tissierellia</taxon>
        <taxon>Tissierellales</taxon>
        <taxon>Tissierellaceae</taxon>
        <taxon>Tissierella</taxon>
    </lineage>
</organism>
<dbReference type="Proteomes" id="UP001524478">
    <property type="component" value="Unassembled WGS sequence"/>
</dbReference>
<gene>
    <name evidence="2" type="ORF">NE686_13325</name>
</gene>
<reference evidence="2 3" key="1">
    <citation type="submission" date="2022-06" db="EMBL/GenBank/DDBJ databases">
        <title>Isolation of gut microbiota from human fecal samples.</title>
        <authorList>
            <person name="Pamer E.G."/>
            <person name="Barat B."/>
            <person name="Waligurski E."/>
            <person name="Medina S."/>
            <person name="Paddock L."/>
            <person name="Mostad J."/>
        </authorList>
    </citation>
    <scope>NUCLEOTIDE SEQUENCE [LARGE SCALE GENOMIC DNA]</scope>
    <source>
        <strain evidence="2 3">DFI.7.95</strain>
    </source>
</reference>
<protein>
    <submittedName>
        <fullName evidence="2">Baseplate J/gp47 family protein</fullName>
    </submittedName>
</protein>
<sequence>MIDEKILDEVLPVPELEELKEEVIQELEDEGFVITNFSSGGIFYTLMMIALRIRIELVQLLRNVLNNMFVSHSQGIWLELKAADFSKKKKKSIKTRGYVTLKRTIGGEAVKIAKATVFKTQKDINGDELRFFSLEDSVLQKGATSVQILVEAEKEGARYNVPIGQITRSLTHIEGVDEIKNEVDWILQEGSDIEDDESLRNRTLNSWAELSSRPIADKYKNVCEAVEGVLFVTVNDLHPRGQGTIDIVVTGAAGEATEALLEKVRAQANSIKGEYDNILVKSSVTVAQNISVVLTVSDAATDGEIQERAIGVINEMLKISKDRKLNELPLVDLIFALKSKMPTVKNIKFITPTEDVFLDSDKVIVLGEVSVTVQRE</sequence>
<dbReference type="PANTHER" id="PTHR37829">
    <property type="entry name" value="PHAGE-LIKE ELEMENT PBSX PROTEIN XKDT"/>
    <property type="match status" value="1"/>
</dbReference>
<dbReference type="InterPro" id="IPR006949">
    <property type="entry name" value="Barrel_Baseplate_J-like"/>
</dbReference>
<evidence type="ECO:0000313" key="2">
    <source>
        <dbReference type="EMBL" id="MCQ4924077.1"/>
    </source>
</evidence>
<name>A0ABT1SDN7_9FIRM</name>
<evidence type="ECO:0000313" key="3">
    <source>
        <dbReference type="Proteomes" id="UP001524478"/>
    </source>
</evidence>
<dbReference type="RefSeq" id="WP_256311900.1">
    <property type="nucleotide sequence ID" value="NZ_JANGAC010000010.1"/>
</dbReference>
<keyword evidence="3" id="KW-1185">Reference proteome</keyword>
<evidence type="ECO:0000259" key="1">
    <source>
        <dbReference type="Pfam" id="PF04865"/>
    </source>
</evidence>
<dbReference type="Pfam" id="PF04865">
    <property type="entry name" value="Baseplate_J"/>
    <property type="match status" value="1"/>
</dbReference>
<dbReference type="InterPro" id="IPR052399">
    <property type="entry name" value="Phage_Baseplate_Assmbl_Protein"/>
</dbReference>
<comment type="caution">
    <text evidence="2">The sequence shown here is derived from an EMBL/GenBank/DDBJ whole genome shotgun (WGS) entry which is preliminary data.</text>
</comment>
<feature type="domain" description="Baseplate protein J-like barrel" evidence="1">
    <location>
        <begin position="107"/>
        <end position="185"/>
    </location>
</feature>
<accession>A0ABT1SDN7</accession>
<dbReference type="EMBL" id="JANGAC010000010">
    <property type="protein sequence ID" value="MCQ4924077.1"/>
    <property type="molecule type" value="Genomic_DNA"/>
</dbReference>
<proteinExistence type="predicted"/>
<dbReference type="PANTHER" id="PTHR37829:SF3">
    <property type="entry name" value="PROTEIN JAYE-RELATED"/>
    <property type="match status" value="1"/>
</dbReference>